<keyword evidence="2" id="KW-1185">Reference proteome</keyword>
<gene>
    <name evidence="1" type="ORF">SAMN05660742_101212</name>
</gene>
<evidence type="ECO:0000313" key="1">
    <source>
        <dbReference type="EMBL" id="SEI84445.1"/>
    </source>
</evidence>
<dbReference type="InterPro" id="IPR046733">
    <property type="entry name" value="DUF6625"/>
</dbReference>
<name>A0A1H6U839_9FIRM</name>
<protein>
    <submittedName>
        <fullName evidence="1">Uncharacterized protein</fullName>
    </submittedName>
</protein>
<dbReference type="AlphaFoldDB" id="A0A1H6U839"/>
<dbReference type="EMBL" id="FNZK01000001">
    <property type="protein sequence ID" value="SEI84445.1"/>
    <property type="molecule type" value="Genomic_DNA"/>
</dbReference>
<evidence type="ECO:0000313" key="2">
    <source>
        <dbReference type="Proteomes" id="UP000199662"/>
    </source>
</evidence>
<dbReference type="Proteomes" id="UP000199662">
    <property type="component" value="Unassembled WGS sequence"/>
</dbReference>
<dbReference type="STRING" id="84035.SAMN05660742_101212"/>
<proteinExistence type="predicted"/>
<organism evidence="1 2">
    <name type="scientific">Propionispira arboris</name>
    <dbReference type="NCBI Taxonomy" id="84035"/>
    <lineage>
        <taxon>Bacteria</taxon>
        <taxon>Bacillati</taxon>
        <taxon>Bacillota</taxon>
        <taxon>Negativicutes</taxon>
        <taxon>Selenomonadales</taxon>
        <taxon>Selenomonadaceae</taxon>
        <taxon>Propionispira</taxon>
    </lineage>
</organism>
<sequence length="316" mass="39019">MFIIPYFGKFNNYFQLFLNSCEKNPDFDWLIFTDDKRAFNYPSNVHVYYTTFELLQERIKHLFDFDIILHQPYKLCDYKIAYGYIFREYIRDYEFWGYCDIDMLFGRISKFITDEILTQNDRILERGHLTLFRNCEQINKLFMNDHKALFIDYRYAFTTKYCCHFDEFEPWNQVMQDMKLRQWVVPIFADISSDSYRFVLEYGNHKKNKQIYLWRDGILSRYYLENGKIYQDEWCYIHLQKRKMILEDSIDNMEYWIVPNKFIAYSEAGHMEKFIDMYGIDEFYLNRKIGRIKEILENILNGALLFRIKRIRIRDK</sequence>
<dbReference type="Pfam" id="PF20330">
    <property type="entry name" value="DUF6625"/>
    <property type="match status" value="1"/>
</dbReference>
<reference evidence="1 2" key="1">
    <citation type="submission" date="2016-10" db="EMBL/GenBank/DDBJ databases">
        <authorList>
            <person name="de Groot N.N."/>
        </authorList>
    </citation>
    <scope>NUCLEOTIDE SEQUENCE [LARGE SCALE GENOMIC DNA]</scope>
    <source>
        <strain evidence="1 2">DSM 2179</strain>
    </source>
</reference>
<accession>A0A1H6U839</accession>